<dbReference type="PANTHER" id="PTHR42913:SF3">
    <property type="entry name" value="64 KDA MITOCHONDRIAL NADH DEHYDROGENASE (EUROFUNG)"/>
    <property type="match status" value="1"/>
</dbReference>
<evidence type="ECO:0000256" key="4">
    <source>
        <dbReference type="ARBA" id="ARBA00022827"/>
    </source>
</evidence>
<keyword evidence="8" id="KW-1185">Reference proteome</keyword>
<keyword evidence="4" id="KW-0274">FAD</keyword>
<keyword evidence="5" id="KW-0560">Oxidoreductase</keyword>
<comment type="cofactor">
    <cofactor evidence="1">
        <name>FAD</name>
        <dbReference type="ChEBI" id="CHEBI:57692"/>
    </cofactor>
</comment>
<accession>A0ABM6JTH2</accession>
<evidence type="ECO:0000259" key="6">
    <source>
        <dbReference type="Pfam" id="PF07992"/>
    </source>
</evidence>
<feature type="domain" description="FAD/NAD(P)-binding" evidence="6">
    <location>
        <begin position="5"/>
        <end position="325"/>
    </location>
</feature>
<dbReference type="EMBL" id="CP015108">
    <property type="protein sequence ID" value="ARF13495.1"/>
    <property type="molecule type" value="Genomic_DNA"/>
</dbReference>
<evidence type="ECO:0000313" key="8">
    <source>
        <dbReference type="Proteomes" id="UP000192486"/>
    </source>
</evidence>
<dbReference type="InterPro" id="IPR023753">
    <property type="entry name" value="FAD/NAD-binding_dom"/>
</dbReference>
<dbReference type="PANTHER" id="PTHR42913">
    <property type="entry name" value="APOPTOSIS-INDUCING FACTOR 1"/>
    <property type="match status" value="1"/>
</dbReference>
<dbReference type="Gene3D" id="3.50.50.100">
    <property type="match status" value="1"/>
</dbReference>
<comment type="similarity">
    <text evidence="2">Belongs to the NADH dehydrogenase family.</text>
</comment>
<evidence type="ECO:0000256" key="2">
    <source>
        <dbReference type="ARBA" id="ARBA00005272"/>
    </source>
</evidence>
<reference evidence="7 8" key="1">
    <citation type="submission" date="2016-04" db="EMBL/GenBank/DDBJ databases">
        <title>Comparative Genomics and Epigenetics of Sporosarcina ureae.</title>
        <authorList>
            <person name="Oliver A.S."/>
            <person name="Cooper K.K."/>
        </authorList>
    </citation>
    <scope>NUCLEOTIDE SEQUENCE [LARGE SCALE GENOMIC DNA]</scope>
    <source>
        <strain evidence="7 8">S204</strain>
    </source>
</reference>
<organism evidence="7 8">
    <name type="scientific">Sporosarcina ureae</name>
    <dbReference type="NCBI Taxonomy" id="1571"/>
    <lineage>
        <taxon>Bacteria</taxon>
        <taxon>Bacillati</taxon>
        <taxon>Bacillota</taxon>
        <taxon>Bacilli</taxon>
        <taxon>Bacillales</taxon>
        <taxon>Caryophanaceae</taxon>
        <taxon>Sporosarcina</taxon>
    </lineage>
</organism>
<dbReference type="Proteomes" id="UP000192486">
    <property type="component" value="Chromosome"/>
</dbReference>
<sequence length="404" mass="43945">MKRPTILVLGAGYGGLMTVVNLQKSLGADEADIVLINKNDYHYESTWLHEAAAGTLSPEQVRYDISSVINSNKVKFIEAEVTGIDVATKSIKTNLGSHTYDYLVIGLGFEGETFGIPGLDKYALSIANVNAARHIRDHMEYQFATWSTEEVKDDSRLTIIVGGAGFTGIEYLGELGNRVPELCKEYDVPAKKVRILCVEAAPMVLPGFDPELVEYAVRQLGAKGVEFSIGTPVVEATPEGVKIKKGEDEFEFIKAGTVVWAAGVRGNHLIEESGIENMRARVKVEKDMRAPGFDDVFIVGDCALMINEAINRPYPPTAQIAMQQGEMIANNIIALMKGNPTKEFVPDLKGSVCSLGDSDAIGVVFDKKVTGTKASFMKKMIDNRALFMIGGLGLTIKKGKFNVL</sequence>
<name>A0ABM6JTH2_SPOUR</name>
<evidence type="ECO:0000256" key="1">
    <source>
        <dbReference type="ARBA" id="ARBA00001974"/>
    </source>
</evidence>
<protein>
    <submittedName>
        <fullName evidence="7">NADH dehydrogenase</fullName>
    </submittedName>
</protein>
<dbReference type="SUPFAM" id="SSF51905">
    <property type="entry name" value="FAD/NAD(P)-binding domain"/>
    <property type="match status" value="1"/>
</dbReference>
<gene>
    <name evidence="7" type="ORF">SporoS204_04545</name>
</gene>
<dbReference type="RefSeq" id="WP_029054421.1">
    <property type="nucleotide sequence ID" value="NZ_CP015108.1"/>
</dbReference>
<evidence type="ECO:0000256" key="5">
    <source>
        <dbReference type="ARBA" id="ARBA00023002"/>
    </source>
</evidence>
<dbReference type="Pfam" id="PF07992">
    <property type="entry name" value="Pyr_redox_2"/>
    <property type="match status" value="1"/>
</dbReference>
<keyword evidence="3" id="KW-0285">Flavoprotein</keyword>
<dbReference type="InterPro" id="IPR036188">
    <property type="entry name" value="FAD/NAD-bd_sf"/>
</dbReference>
<dbReference type="InterPro" id="IPR051169">
    <property type="entry name" value="NADH-Q_oxidoreductase"/>
</dbReference>
<evidence type="ECO:0000313" key="7">
    <source>
        <dbReference type="EMBL" id="ARF13495.1"/>
    </source>
</evidence>
<proteinExistence type="inferred from homology"/>
<evidence type="ECO:0000256" key="3">
    <source>
        <dbReference type="ARBA" id="ARBA00022630"/>
    </source>
</evidence>